<accession>A0A4R6T3P4</accession>
<dbReference type="AlphaFoldDB" id="A0A4R6T3P4"/>
<protein>
    <submittedName>
        <fullName evidence="3">Sugar phosphate isomerase/epimerase</fullName>
    </submittedName>
</protein>
<keyword evidence="1" id="KW-0732">Signal</keyword>
<dbReference type="Proteomes" id="UP000294535">
    <property type="component" value="Unassembled WGS sequence"/>
</dbReference>
<feature type="domain" description="Xylose isomerase-like TIM barrel" evidence="2">
    <location>
        <begin position="55"/>
        <end position="285"/>
    </location>
</feature>
<dbReference type="PANTHER" id="PTHR12110:SF41">
    <property type="entry name" value="INOSOSE DEHYDRATASE"/>
    <property type="match status" value="1"/>
</dbReference>
<evidence type="ECO:0000313" key="4">
    <source>
        <dbReference type="Proteomes" id="UP000294535"/>
    </source>
</evidence>
<evidence type="ECO:0000259" key="2">
    <source>
        <dbReference type="Pfam" id="PF01261"/>
    </source>
</evidence>
<gene>
    <name evidence="3" type="ORF">DFQ04_2470</name>
</gene>
<dbReference type="Gene3D" id="3.20.20.150">
    <property type="entry name" value="Divalent-metal-dependent TIM barrel enzymes"/>
    <property type="match status" value="1"/>
</dbReference>
<proteinExistence type="predicted"/>
<dbReference type="SUPFAM" id="SSF51658">
    <property type="entry name" value="Xylose isomerase-like"/>
    <property type="match status" value="1"/>
</dbReference>
<evidence type="ECO:0000313" key="3">
    <source>
        <dbReference type="EMBL" id="TDQ16352.1"/>
    </source>
</evidence>
<dbReference type="GO" id="GO:0016853">
    <property type="term" value="F:isomerase activity"/>
    <property type="evidence" value="ECO:0007669"/>
    <property type="project" value="UniProtKB-KW"/>
</dbReference>
<evidence type="ECO:0000256" key="1">
    <source>
        <dbReference type="SAM" id="SignalP"/>
    </source>
</evidence>
<dbReference type="RefSeq" id="WP_133556217.1">
    <property type="nucleotide sequence ID" value="NZ_SNYF01000007.1"/>
</dbReference>
<name>A0A4R6T3P4_9BACT</name>
<dbReference type="PANTHER" id="PTHR12110">
    <property type="entry name" value="HYDROXYPYRUVATE ISOMERASE"/>
    <property type="match status" value="1"/>
</dbReference>
<sequence>MKKTLVLLFLAFAWMITPMESQAQKAGDPMFKVPLGIASYTFRNQWKNGVPQTLDIIQQMGFVEFEGGAPQGVSPEQFRKMCEERGISIPSTGTGFEQLESDPQAVADRAKALGAKYVMCAWIPHKRGQFSKEDADRAIKAFNAGGKVLKENGITFKYHVHGYEFQPYEDGTLFDYLVKNTDSRYVSLQMDVMWTHFGGGDPAALLKKYGKRWVSLHLKDFRKGAPKDMTGLTGPENDVVLGQGELDFPAILREANKIGIKHMFIEDESEHELEALPKSIAYLKSLKY</sequence>
<dbReference type="Pfam" id="PF01261">
    <property type="entry name" value="AP_endonuc_2"/>
    <property type="match status" value="1"/>
</dbReference>
<dbReference type="EMBL" id="SNYF01000007">
    <property type="protein sequence ID" value="TDQ16352.1"/>
    <property type="molecule type" value="Genomic_DNA"/>
</dbReference>
<dbReference type="OrthoDB" id="9798407at2"/>
<feature type="chain" id="PRO_5020441611" evidence="1">
    <location>
        <begin position="24"/>
        <end position="288"/>
    </location>
</feature>
<organism evidence="3 4">
    <name type="scientific">Algoriphagus boseongensis</name>
    <dbReference type="NCBI Taxonomy" id="1442587"/>
    <lineage>
        <taxon>Bacteria</taxon>
        <taxon>Pseudomonadati</taxon>
        <taxon>Bacteroidota</taxon>
        <taxon>Cytophagia</taxon>
        <taxon>Cytophagales</taxon>
        <taxon>Cyclobacteriaceae</taxon>
        <taxon>Algoriphagus</taxon>
    </lineage>
</organism>
<reference evidence="3 4" key="1">
    <citation type="submission" date="2019-03" db="EMBL/GenBank/DDBJ databases">
        <title>Genomic Encyclopedia of Type Strains, Phase III (KMG-III): the genomes of soil and plant-associated and newly described type strains.</title>
        <authorList>
            <person name="Whitman W."/>
        </authorList>
    </citation>
    <scope>NUCLEOTIDE SEQUENCE [LARGE SCALE GENOMIC DNA]</scope>
    <source>
        <strain evidence="3 4">CECT 8446</strain>
    </source>
</reference>
<dbReference type="InterPro" id="IPR013022">
    <property type="entry name" value="Xyl_isomerase-like_TIM-brl"/>
</dbReference>
<keyword evidence="4" id="KW-1185">Reference proteome</keyword>
<dbReference type="InterPro" id="IPR050312">
    <property type="entry name" value="IolE/XylAMocC-like"/>
</dbReference>
<keyword evidence="3" id="KW-0413">Isomerase</keyword>
<feature type="signal peptide" evidence="1">
    <location>
        <begin position="1"/>
        <end position="23"/>
    </location>
</feature>
<comment type="caution">
    <text evidence="3">The sequence shown here is derived from an EMBL/GenBank/DDBJ whole genome shotgun (WGS) entry which is preliminary data.</text>
</comment>
<dbReference type="InterPro" id="IPR036237">
    <property type="entry name" value="Xyl_isomerase-like_sf"/>
</dbReference>